<evidence type="ECO:0000256" key="8">
    <source>
        <dbReference type="ARBA" id="ARBA00023004"/>
    </source>
</evidence>
<dbReference type="OrthoDB" id="9760333at2"/>
<evidence type="ECO:0000256" key="10">
    <source>
        <dbReference type="ARBA" id="ARBA00023077"/>
    </source>
</evidence>
<evidence type="ECO:0000313" key="20">
    <source>
        <dbReference type="Proteomes" id="UP000311605"/>
    </source>
</evidence>
<organism evidence="19 20">
    <name type="scientific">Aliirhizobium smilacinae</name>
    <dbReference type="NCBI Taxonomy" id="1395944"/>
    <lineage>
        <taxon>Bacteria</taxon>
        <taxon>Pseudomonadati</taxon>
        <taxon>Pseudomonadota</taxon>
        <taxon>Alphaproteobacteria</taxon>
        <taxon>Hyphomicrobiales</taxon>
        <taxon>Rhizobiaceae</taxon>
        <taxon>Aliirhizobium</taxon>
    </lineage>
</organism>
<dbReference type="Gene3D" id="2.40.170.20">
    <property type="entry name" value="TonB-dependent receptor, beta-barrel domain"/>
    <property type="match status" value="1"/>
</dbReference>
<keyword evidence="6 14" id="KW-0812">Transmembrane</keyword>
<evidence type="ECO:0000256" key="13">
    <source>
        <dbReference type="ARBA" id="ARBA00023237"/>
    </source>
</evidence>
<keyword evidence="5" id="KW-0410">Iron transport</keyword>
<evidence type="ECO:0000256" key="5">
    <source>
        <dbReference type="ARBA" id="ARBA00022496"/>
    </source>
</evidence>
<dbReference type="NCBIfam" id="TIGR01783">
    <property type="entry name" value="TonB-siderophor"/>
    <property type="match status" value="1"/>
</dbReference>
<keyword evidence="7 16" id="KW-0732">Signal</keyword>
<keyword evidence="10 15" id="KW-0798">TonB box</keyword>
<feature type="domain" description="TonB-dependent receptor plug" evidence="18">
    <location>
        <begin position="90"/>
        <end position="192"/>
    </location>
</feature>
<feature type="chain" id="PRO_5022972128" evidence="16">
    <location>
        <begin position="39"/>
        <end position="723"/>
    </location>
</feature>
<keyword evidence="11 14" id="KW-0472">Membrane</keyword>
<evidence type="ECO:0000256" key="12">
    <source>
        <dbReference type="ARBA" id="ARBA00023170"/>
    </source>
</evidence>
<evidence type="ECO:0000259" key="18">
    <source>
        <dbReference type="Pfam" id="PF07715"/>
    </source>
</evidence>
<evidence type="ECO:0000256" key="9">
    <source>
        <dbReference type="ARBA" id="ARBA00023065"/>
    </source>
</evidence>
<accession>A0A5C4XMG1</accession>
<feature type="domain" description="TonB-dependent receptor-like beta-barrel" evidence="17">
    <location>
        <begin position="269"/>
        <end position="694"/>
    </location>
</feature>
<keyword evidence="4 14" id="KW-1134">Transmembrane beta strand</keyword>
<feature type="signal peptide" evidence="16">
    <location>
        <begin position="1"/>
        <end position="38"/>
    </location>
</feature>
<dbReference type="CDD" id="cd01347">
    <property type="entry name" value="ligand_gated_channel"/>
    <property type="match status" value="1"/>
</dbReference>
<sequence>MNMERMSGSSKQAHKRCRNSVLLGCTALIALAPTFALSQEAGNSSSDTTLAPITLTSNKNTPGSSSTSAVKADGYVGKSATLGTKTDTDLSKVPQSISIISRKELEDRNVQSLVQAANYSSGVRTGVYGFDPRFDTVFIRGFNVTSNGYYRDGLRDIGGNFSVARKEPYGLEAVSILKGPSSVLYGGGSPGGLVNVVSKRPTDEPFNEVEAQLGNFDRRQVSFDSSGPVAGNDNVLYRITGLARDADTQFIAAKNDRIYIAPALTFRSDDRDTQLTILGEYSDITSGGAAGYVSQDGARTDLESGDPAWADLDQHQKRIGYEFQHRFSDNLEFRQNLRYQEVDVDMKYVSFGAPVIIGGKPFLTRTADRIQDSATTFAVDNQLEWNVATGALDHTVLGGMDYSYLESSYAYGSIAAPFFDYTDWNYGEQPISGPTSADMGPASITRQNQYGIYLQDQIEFNNFVLTLGGRYDWLDSNQSDDVTHFSKRIGLAYLFDNGISPYVSYSTSFAPNSGRSFSGAYFAPSEGEQFEVGVKYRPTDLNLAVNAAIFNIEQTNTLASDPDNIGFQVSRGKVRSRGFEIEAKTSLFDGLDLLASYTYLDLEILAGDNPGKAPSGLPTNQFTLWANYQMPSGPLEGLSLGAGARYYSKTWKTDENNTGKNDARVLVDASVGYDFGVVNPNLKGLSAKLNVSNVFDNRETTCAGSWCYVEEGRTVMGSLRYRF</sequence>
<dbReference type="Pfam" id="PF00593">
    <property type="entry name" value="TonB_dep_Rec_b-barrel"/>
    <property type="match status" value="1"/>
</dbReference>
<evidence type="ECO:0000256" key="1">
    <source>
        <dbReference type="ARBA" id="ARBA00004571"/>
    </source>
</evidence>
<dbReference type="Proteomes" id="UP000311605">
    <property type="component" value="Unassembled WGS sequence"/>
</dbReference>
<keyword evidence="13 14" id="KW-0998">Cell outer membrane</keyword>
<proteinExistence type="inferred from homology"/>
<comment type="similarity">
    <text evidence="2 14 15">Belongs to the TonB-dependent receptor family.</text>
</comment>
<comment type="caution">
    <text evidence="19">The sequence shown here is derived from an EMBL/GenBank/DDBJ whole genome shotgun (WGS) entry which is preliminary data.</text>
</comment>
<dbReference type="Pfam" id="PF07715">
    <property type="entry name" value="Plug"/>
    <property type="match status" value="1"/>
</dbReference>
<dbReference type="PANTHER" id="PTHR32552:SF68">
    <property type="entry name" value="FERRICHROME OUTER MEMBRANE TRANSPORTER_PHAGE RECEPTOR"/>
    <property type="match status" value="1"/>
</dbReference>
<dbReference type="GO" id="GO:0009279">
    <property type="term" value="C:cell outer membrane"/>
    <property type="evidence" value="ECO:0007669"/>
    <property type="project" value="UniProtKB-SubCell"/>
</dbReference>
<dbReference type="FunFam" id="2.170.130.10:FF:000001">
    <property type="entry name" value="Catecholate siderophore TonB-dependent receptor"/>
    <property type="match status" value="1"/>
</dbReference>
<dbReference type="EMBL" id="VDMN01000002">
    <property type="protein sequence ID" value="TNM63810.1"/>
    <property type="molecule type" value="Genomic_DNA"/>
</dbReference>
<name>A0A5C4XMG1_9HYPH</name>
<evidence type="ECO:0000256" key="2">
    <source>
        <dbReference type="ARBA" id="ARBA00009810"/>
    </source>
</evidence>
<evidence type="ECO:0000256" key="15">
    <source>
        <dbReference type="RuleBase" id="RU003357"/>
    </source>
</evidence>
<dbReference type="InterPro" id="IPR000531">
    <property type="entry name" value="Beta-barrel_TonB"/>
</dbReference>
<evidence type="ECO:0000256" key="11">
    <source>
        <dbReference type="ARBA" id="ARBA00023136"/>
    </source>
</evidence>
<evidence type="ECO:0000259" key="17">
    <source>
        <dbReference type="Pfam" id="PF00593"/>
    </source>
</evidence>
<gene>
    <name evidence="19" type="ORF">FHP24_13575</name>
</gene>
<evidence type="ECO:0000256" key="6">
    <source>
        <dbReference type="ARBA" id="ARBA00022692"/>
    </source>
</evidence>
<evidence type="ECO:0000256" key="4">
    <source>
        <dbReference type="ARBA" id="ARBA00022452"/>
    </source>
</evidence>
<dbReference type="AlphaFoldDB" id="A0A5C4XMG1"/>
<evidence type="ECO:0000313" key="19">
    <source>
        <dbReference type="EMBL" id="TNM63810.1"/>
    </source>
</evidence>
<dbReference type="GO" id="GO:0015344">
    <property type="term" value="F:siderophore uptake transmembrane transporter activity"/>
    <property type="evidence" value="ECO:0007669"/>
    <property type="project" value="TreeGrafter"/>
</dbReference>
<dbReference type="SUPFAM" id="SSF56935">
    <property type="entry name" value="Porins"/>
    <property type="match status" value="1"/>
</dbReference>
<evidence type="ECO:0000256" key="16">
    <source>
        <dbReference type="SAM" id="SignalP"/>
    </source>
</evidence>
<evidence type="ECO:0000256" key="14">
    <source>
        <dbReference type="PROSITE-ProRule" id="PRU01360"/>
    </source>
</evidence>
<dbReference type="GO" id="GO:0015891">
    <property type="term" value="P:siderophore transport"/>
    <property type="evidence" value="ECO:0007669"/>
    <property type="project" value="InterPro"/>
</dbReference>
<dbReference type="RefSeq" id="WP_139676715.1">
    <property type="nucleotide sequence ID" value="NZ_VDMN01000002.1"/>
</dbReference>
<keyword evidence="20" id="KW-1185">Reference proteome</keyword>
<keyword evidence="12 19" id="KW-0675">Receptor</keyword>
<comment type="subcellular location">
    <subcellularLocation>
        <location evidence="1 14">Cell outer membrane</location>
        <topology evidence="1 14">Multi-pass membrane protein</topology>
    </subcellularLocation>
</comment>
<evidence type="ECO:0000256" key="3">
    <source>
        <dbReference type="ARBA" id="ARBA00022448"/>
    </source>
</evidence>
<protein>
    <submittedName>
        <fullName evidence="19">TonB-dependent siderophore receptor</fullName>
    </submittedName>
</protein>
<dbReference type="InterPro" id="IPR039426">
    <property type="entry name" value="TonB-dep_rcpt-like"/>
</dbReference>
<reference evidence="19 20" key="1">
    <citation type="submission" date="2019-06" db="EMBL/GenBank/DDBJ databases">
        <title>The draft genome of Rhizobium smilacinae PTYR-5.</title>
        <authorList>
            <person name="Liu L."/>
            <person name="Li L."/>
            <person name="Zhang X."/>
        </authorList>
    </citation>
    <scope>NUCLEOTIDE SEQUENCE [LARGE SCALE GENOMIC DNA]</scope>
    <source>
        <strain evidence="19 20">PTYR-5</strain>
    </source>
</reference>
<dbReference type="PROSITE" id="PS52016">
    <property type="entry name" value="TONB_DEPENDENT_REC_3"/>
    <property type="match status" value="1"/>
</dbReference>
<keyword evidence="9" id="KW-0406">Ion transport</keyword>
<keyword evidence="3 14" id="KW-0813">Transport</keyword>
<dbReference type="InterPro" id="IPR036942">
    <property type="entry name" value="Beta-barrel_TonB_sf"/>
</dbReference>
<dbReference type="InterPro" id="IPR010105">
    <property type="entry name" value="TonB_sidphr_rcpt"/>
</dbReference>
<dbReference type="GO" id="GO:0038023">
    <property type="term" value="F:signaling receptor activity"/>
    <property type="evidence" value="ECO:0007669"/>
    <property type="project" value="InterPro"/>
</dbReference>
<dbReference type="PANTHER" id="PTHR32552">
    <property type="entry name" value="FERRICHROME IRON RECEPTOR-RELATED"/>
    <property type="match status" value="1"/>
</dbReference>
<dbReference type="Gene3D" id="2.170.130.10">
    <property type="entry name" value="TonB-dependent receptor, plug domain"/>
    <property type="match status" value="1"/>
</dbReference>
<keyword evidence="8" id="KW-0408">Iron</keyword>
<dbReference type="InterPro" id="IPR012910">
    <property type="entry name" value="Plug_dom"/>
</dbReference>
<evidence type="ECO:0000256" key="7">
    <source>
        <dbReference type="ARBA" id="ARBA00022729"/>
    </source>
</evidence>
<dbReference type="InterPro" id="IPR037066">
    <property type="entry name" value="Plug_dom_sf"/>
</dbReference>